<organism evidence="3 4">
    <name type="scientific">Wickerhamiella sorbophila</name>
    <dbReference type="NCBI Taxonomy" id="45607"/>
    <lineage>
        <taxon>Eukaryota</taxon>
        <taxon>Fungi</taxon>
        <taxon>Dikarya</taxon>
        <taxon>Ascomycota</taxon>
        <taxon>Saccharomycotina</taxon>
        <taxon>Dipodascomycetes</taxon>
        <taxon>Dipodascales</taxon>
        <taxon>Trichomonascaceae</taxon>
        <taxon>Wickerhamiella</taxon>
    </lineage>
</organism>
<dbReference type="EMBL" id="NDIQ01000001">
    <property type="protein sequence ID" value="PRT54039.1"/>
    <property type="molecule type" value="Genomic_DNA"/>
</dbReference>
<name>A0A2T0FGG5_9ASCO</name>
<feature type="region of interest" description="Disordered" evidence="2">
    <location>
        <begin position="55"/>
        <end position="77"/>
    </location>
</feature>
<gene>
    <name evidence="3" type="ORF">B9G98_01659</name>
</gene>
<evidence type="ECO:0000313" key="4">
    <source>
        <dbReference type="Proteomes" id="UP000238350"/>
    </source>
</evidence>
<dbReference type="PANTHER" id="PTHR15323">
    <property type="entry name" value="D123 PROTEIN"/>
    <property type="match status" value="1"/>
</dbReference>
<accession>A0A2T0FGG5</accession>
<dbReference type="InterPro" id="IPR009772">
    <property type="entry name" value="CDC123"/>
</dbReference>
<reference evidence="3 4" key="1">
    <citation type="submission" date="2017-04" db="EMBL/GenBank/DDBJ databases">
        <title>Genome sequencing of [Candida] sorbophila.</title>
        <authorList>
            <person name="Ahn J.O."/>
        </authorList>
    </citation>
    <scope>NUCLEOTIDE SEQUENCE [LARGE SCALE GENOMIC DNA]</scope>
    <source>
        <strain evidence="3 4">DS02</strain>
    </source>
</reference>
<evidence type="ECO:0000256" key="1">
    <source>
        <dbReference type="ARBA" id="ARBA00011047"/>
    </source>
</evidence>
<proteinExistence type="inferred from homology"/>
<protein>
    <submittedName>
        <fullName evidence="3">Uncharacterized protein</fullName>
    </submittedName>
</protein>
<evidence type="ECO:0000313" key="3">
    <source>
        <dbReference type="EMBL" id="PRT54039.1"/>
    </source>
</evidence>
<dbReference type="GO" id="GO:0005737">
    <property type="term" value="C:cytoplasm"/>
    <property type="evidence" value="ECO:0007669"/>
    <property type="project" value="TreeGrafter"/>
</dbReference>
<keyword evidence="4" id="KW-1185">Reference proteome</keyword>
<comment type="caution">
    <text evidence="3">The sequence shown here is derived from an EMBL/GenBank/DDBJ whole genome shotgun (WGS) entry which is preliminary data.</text>
</comment>
<dbReference type="PANTHER" id="PTHR15323:SF6">
    <property type="entry name" value="CELL DIVISION CYCLE PROTEIN 123 HOMOLOG"/>
    <property type="match status" value="1"/>
</dbReference>
<dbReference type="RefSeq" id="XP_024663985.1">
    <property type="nucleotide sequence ID" value="XM_024808217.1"/>
</dbReference>
<evidence type="ECO:0000256" key="2">
    <source>
        <dbReference type="SAM" id="MobiDB-lite"/>
    </source>
</evidence>
<sequence>MTESLSDQDLKHILNCQFGEWYKLFKRDTPKARVLDCPEDFRRWLLADGMVLPDNGELSDDGSDRSDSDDDSDAGFTQASAIPQEFDSLVKETIRSLDGEVAPKLNWSAPRDAVWISPTNDMRCINANDVYMLIKSSDYCTFDLTKSLGNKGPPKLTLVLREWFDIHRSLEFRCFVKDGELIGVCQRDLNFYDFLAPLRTKIQDILTEFSTKLVDKFPDSSFVFDAYIPKSYNRAWLIDINPWLDRTDTLLFDWEELRSWDKPFELRLIGKLDSTRDFGSKPHTANYVPHDLVDMPRENVEELVDKLRESYRDQQKE</sequence>
<feature type="compositionally biased region" description="Acidic residues" evidence="2">
    <location>
        <begin position="57"/>
        <end position="73"/>
    </location>
</feature>
<dbReference type="AlphaFoldDB" id="A0A2T0FGG5"/>
<comment type="similarity">
    <text evidence="1">Belongs to the CDC123 family.</text>
</comment>
<dbReference type="Proteomes" id="UP000238350">
    <property type="component" value="Unassembled WGS sequence"/>
</dbReference>
<dbReference type="OrthoDB" id="360540at2759"/>
<dbReference type="GeneID" id="36515408"/>
<dbReference type="STRING" id="45607.A0A2T0FGG5"/>
<dbReference type="Pfam" id="PF07065">
    <property type="entry name" value="D123"/>
    <property type="match status" value="1"/>
</dbReference>